<dbReference type="PANTHER" id="PTHR37984:SF5">
    <property type="entry name" value="PROTEIN NYNRIN-LIKE"/>
    <property type="match status" value="1"/>
</dbReference>
<dbReference type="STRING" id="936435.F8PFH8"/>
<dbReference type="PANTHER" id="PTHR37984">
    <property type="entry name" value="PROTEIN CBG26694"/>
    <property type="match status" value="1"/>
</dbReference>
<dbReference type="Proteomes" id="UP000008063">
    <property type="component" value="Unassembled WGS sequence"/>
</dbReference>
<dbReference type="OMA" id="PESTCIK"/>
<dbReference type="AlphaFoldDB" id="F8PFH8"/>
<protein>
    <recommendedName>
        <fullName evidence="3">Reverse transcriptase domain-containing protein</fullName>
    </recommendedName>
</protein>
<dbReference type="HOGENOM" id="CLU_200677_1_0_1"/>
<feature type="non-terminal residue" evidence="1">
    <location>
        <position position="1"/>
    </location>
</feature>
<dbReference type="EMBL" id="GL945474">
    <property type="protein sequence ID" value="EGO04747.1"/>
    <property type="molecule type" value="Genomic_DNA"/>
</dbReference>
<evidence type="ECO:0000313" key="1">
    <source>
        <dbReference type="EMBL" id="EGO04747.1"/>
    </source>
</evidence>
<dbReference type="SUPFAM" id="SSF56672">
    <property type="entry name" value="DNA/RNA polymerases"/>
    <property type="match status" value="1"/>
</dbReference>
<organism evidence="2">
    <name type="scientific">Serpula lacrymans var. lacrymans (strain S7.3)</name>
    <name type="common">Dry rot fungus</name>
    <dbReference type="NCBI Taxonomy" id="936435"/>
    <lineage>
        <taxon>Eukaryota</taxon>
        <taxon>Fungi</taxon>
        <taxon>Dikarya</taxon>
        <taxon>Basidiomycota</taxon>
        <taxon>Agaricomycotina</taxon>
        <taxon>Agaricomycetes</taxon>
        <taxon>Agaricomycetidae</taxon>
        <taxon>Boletales</taxon>
        <taxon>Coniophorineae</taxon>
        <taxon>Serpulaceae</taxon>
        <taxon>Serpula</taxon>
    </lineage>
</organism>
<evidence type="ECO:0008006" key="3">
    <source>
        <dbReference type="Google" id="ProtNLM"/>
    </source>
</evidence>
<proteinExistence type="predicted"/>
<sequence length="64" mass="7441">LQELDLFVKHKKCKFKVKDIDFLGMIIGQNRIRMDPKKVQAILEWPESTCIKGARAFLGLGNFY</sequence>
<dbReference type="InterPro" id="IPR043502">
    <property type="entry name" value="DNA/RNA_pol_sf"/>
</dbReference>
<gene>
    <name evidence="1" type="ORF">SERLA73DRAFT_44191</name>
</gene>
<dbReference type="InParanoid" id="F8PFH8"/>
<dbReference type="InterPro" id="IPR050951">
    <property type="entry name" value="Retrovirus_Pol_polyprotein"/>
</dbReference>
<name>F8PFH8_SERL3</name>
<reference evidence="2" key="1">
    <citation type="journal article" date="2011" name="Science">
        <title>The plant cell wall-decomposing machinery underlies the functional diversity of forest fungi.</title>
        <authorList>
            <person name="Eastwood D.C."/>
            <person name="Floudas D."/>
            <person name="Binder M."/>
            <person name="Majcherczyk A."/>
            <person name="Schneider P."/>
            <person name="Aerts A."/>
            <person name="Asiegbu F.O."/>
            <person name="Baker S.E."/>
            <person name="Barry K."/>
            <person name="Bendiksby M."/>
            <person name="Blumentritt M."/>
            <person name="Coutinho P.M."/>
            <person name="Cullen D."/>
            <person name="de Vries R.P."/>
            <person name="Gathman A."/>
            <person name="Goodell B."/>
            <person name="Henrissat B."/>
            <person name="Ihrmark K."/>
            <person name="Kauserud H."/>
            <person name="Kohler A."/>
            <person name="LaButti K."/>
            <person name="Lapidus A."/>
            <person name="Lavin J.L."/>
            <person name="Lee Y.-H."/>
            <person name="Lindquist E."/>
            <person name="Lilly W."/>
            <person name="Lucas S."/>
            <person name="Morin E."/>
            <person name="Murat C."/>
            <person name="Oguiza J.A."/>
            <person name="Park J."/>
            <person name="Pisabarro A.G."/>
            <person name="Riley R."/>
            <person name="Rosling A."/>
            <person name="Salamov A."/>
            <person name="Schmidt O."/>
            <person name="Schmutz J."/>
            <person name="Skrede I."/>
            <person name="Stenlid J."/>
            <person name="Wiebenga A."/>
            <person name="Xie X."/>
            <person name="Kuees U."/>
            <person name="Hibbett D.S."/>
            <person name="Hoffmeister D."/>
            <person name="Hoegberg N."/>
            <person name="Martin F."/>
            <person name="Grigoriev I.V."/>
            <person name="Watkinson S.C."/>
        </authorList>
    </citation>
    <scope>NUCLEOTIDE SEQUENCE [LARGE SCALE GENOMIC DNA]</scope>
    <source>
        <strain evidence="2">strain S7.3</strain>
    </source>
</reference>
<keyword evidence="2" id="KW-1185">Reference proteome</keyword>
<evidence type="ECO:0000313" key="2">
    <source>
        <dbReference type="Proteomes" id="UP000008063"/>
    </source>
</evidence>
<accession>F8PFH8</accession>